<dbReference type="AlphaFoldDB" id="A0A0H2S188"/>
<name>A0A0H2S188_9AGAM</name>
<evidence type="ECO:0000313" key="4">
    <source>
        <dbReference type="Proteomes" id="UP000053477"/>
    </source>
</evidence>
<dbReference type="EMBL" id="KQ085898">
    <property type="protein sequence ID" value="KLO18095.1"/>
    <property type="molecule type" value="Genomic_DNA"/>
</dbReference>
<dbReference type="GO" id="GO:0004540">
    <property type="term" value="F:RNA nuclease activity"/>
    <property type="evidence" value="ECO:0007669"/>
    <property type="project" value="UniProtKB-ARBA"/>
</dbReference>
<dbReference type="SMART" id="SM00670">
    <property type="entry name" value="PINc"/>
    <property type="match status" value="1"/>
</dbReference>
<feature type="compositionally biased region" description="Basic residues" evidence="1">
    <location>
        <begin position="53"/>
        <end position="67"/>
    </location>
</feature>
<dbReference type="Pfam" id="PF13638">
    <property type="entry name" value="PIN_4"/>
    <property type="match status" value="1"/>
</dbReference>
<dbReference type="InterPro" id="IPR002716">
    <property type="entry name" value="PIN_dom"/>
</dbReference>
<dbReference type="InParanoid" id="A0A0H2S188"/>
<dbReference type="Gene3D" id="3.40.50.1010">
    <property type="entry name" value="5'-nuclease"/>
    <property type="match status" value="1"/>
</dbReference>
<proteinExistence type="predicted"/>
<protein>
    <recommendedName>
        <fullName evidence="2">PIN domain-containing protein</fullName>
    </recommendedName>
</protein>
<dbReference type="InterPro" id="IPR029060">
    <property type="entry name" value="PIN-like_dom_sf"/>
</dbReference>
<reference evidence="3 4" key="1">
    <citation type="submission" date="2015-04" db="EMBL/GenBank/DDBJ databases">
        <title>Complete genome sequence of Schizopora paradoxa KUC8140, a cosmopolitan wood degrader in East Asia.</title>
        <authorList>
            <consortium name="DOE Joint Genome Institute"/>
            <person name="Min B."/>
            <person name="Park H."/>
            <person name="Jang Y."/>
            <person name="Kim J.-J."/>
            <person name="Kim K.H."/>
            <person name="Pangilinan J."/>
            <person name="Lipzen A."/>
            <person name="Riley R."/>
            <person name="Grigoriev I.V."/>
            <person name="Spatafora J.W."/>
            <person name="Choi I.-G."/>
        </authorList>
    </citation>
    <scope>NUCLEOTIDE SEQUENCE [LARGE SCALE GENOMIC DNA]</scope>
    <source>
        <strain evidence="3 4">KUC8140</strain>
    </source>
</reference>
<organism evidence="3 4">
    <name type="scientific">Schizopora paradoxa</name>
    <dbReference type="NCBI Taxonomy" id="27342"/>
    <lineage>
        <taxon>Eukaryota</taxon>
        <taxon>Fungi</taxon>
        <taxon>Dikarya</taxon>
        <taxon>Basidiomycota</taxon>
        <taxon>Agaricomycotina</taxon>
        <taxon>Agaricomycetes</taxon>
        <taxon>Hymenochaetales</taxon>
        <taxon>Schizoporaceae</taxon>
        <taxon>Schizopora</taxon>
    </lineage>
</organism>
<dbReference type="OrthoDB" id="2017974at2759"/>
<evidence type="ECO:0000313" key="3">
    <source>
        <dbReference type="EMBL" id="KLO18095.1"/>
    </source>
</evidence>
<dbReference type="SUPFAM" id="SSF88723">
    <property type="entry name" value="PIN domain-like"/>
    <property type="match status" value="1"/>
</dbReference>
<feature type="region of interest" description="Disordered" evidence="1">
    <location>
        <begin position="287"/>
        <end position="309"/>
    </location>
</feature>
<dbReference type="CDD" id="cd18727">
    <property type="entry name" value="PIN_Swt1-like"/>
    <property type="match status" value="1"/>
</dbReference>
<dbReference type="PANTHER" id="PTHR16161">
    <property type="entry name" value="TRANSCRIPTIONAL PROTEIN SWT1"/>
    <property type="match status" value="1"/>
</dbReference>
<dbReference type="Proteomes" id="UP000053477">
    <property type="component" value="Unassembled WGS sequence"/>
</dbReference>
<keyword evidence="4" id="KW-1185">Reference proteome</keyword>
<feature type="compositionally biased region" description="Low complexity" evidence="1">
    <location>
        <begin position="32"/>
        <end position="46"/>
    </location>
</feature>
<dbReference type="PANTHER" id="PTHR16161:SF0">
    <property type="entry name" value="TRANSCRIPTIONAL PROTEIN SWT1"/>
    <property type="match status" value="1"/>
</dbReference>
<feature type="domain" description="PIN" evidence="2">
    <location>
        <begin position="116"/>
        <end position="244"/>
    </location>
</feature>
<dbReference type="GO" id="GO:0005634">
    <property type="term" value="C:nucleus"/>
    <property type="evidence" value="ECO:0007669"/>
    <property type="project" value="TreeGrafter"/>
</dbReference>
<dbReference type="STRING" id="27342.A0A0H2S188"/>
<feature type="compositionally biased region" description="Basic and acidic residues" evidence="1">
    <location>
        <begin position="290"/>
        <end position="306"/>
    </location>
</feature>
<dbReference type="InterPro" id="IPR052626">
    <property type="entry name" value="SWT1_Regulator"/>
</dbReference>
<evidence type="ECO:0000259" key="2">
    <source>
        <dbReference type="SMART" id="SM00670"/>
    </source>
</evidence>
<feature type="compositionally biased region" description="Polar residues" evidence="1">
    <location>
        <begin position="74"/>
        <end position="83"/>
    </location>
</feature>
<gene>
    <name evidence="3" type="ORF">SCHPADRAFT_900080</name>
</gene>
<sequence length="490" mass="55124">MPVLIEDKEPIRRITTKDLKAAVASRTRTNSVATAKPKVTTTPAVKLVSKPTPKPKRKRTKKKKRMPLLRAQSKENVSPTGSGSYVDPALRQIDEVVNKELEAARSNVVDMQAPIYFLVLDTNVLLGYLEVLEQFVRDCEKCGAPVQIIIPGVVVRELDGQKTSKSTELGWNARMASTWILNELKEKRIVKGQAYTETLQCSGTWKIRDADDVSNDDLIIDCCLYFRKIHPRTVVISADNNLCSEALAQDVNIINPRDSKRWSSRLLAFQAFKDRQDIEQIVLNFSGPSDTRRSKRQQEALEKELGEQPPPRYVEYEVDGMDIDDGYNADAEPSREHLLDDLHRQILSHFTALLSELARRAAPEVFSGKPVTSDDSMHSPVKTYSRMPAKQWKAGDYVKLLSSTGLIPTSATDGDKSTIRAGSTRLASFLTDAYEHSGRKGQEWSRADWYFCLEVLECLGRAWSDEPILLSLAMLLPQVDVDFCQPMRPT</sequence>
<accession>A0A0H2S188</accession>
<feature type="region of interest" description="Disordered" evidence="1">
    <location>
        <begin position="27"/>
        <end position="83"/>
    </location>
</feature>
<evidence type="ECO:0000256" key="1">
    <source>
        <dbReference type="SAM" id="MobiDB-lite"/>
    </source>
</evidence>